<sequence>MAAAREHVIADLRARISALTGGSAKKAGCLPFEVAEIDQALPAGGWLTAHCMNLPAAVAGLSTELQPLCSLQVSLPGQMARSSGV</sequence>
<reference evidence="1 2" key="1">
    <citation type="submission" date="2020-08" db="EMBL/GenBank/DDBJ databases">
        <title>Genomic Encyclopedia of Type Strains, Phase IV (KMG-V): Genome sequencing to study the core and pangenomes of soil and plant-associated prokaryotes.</title>
        <authorList>
            <person name="Whitman W."/>
        </authorList>
    </citation>
    <scope>NUCLEOTIDE SEQUENCE [LARGE SCALE GENOMIC DNA]</scope>
    <source>
        <strain evidence="1 2">SEMIA 402</strain>
    </source>
</reference>
<gene>
    <name evidence="1" type="ORF">GGE12_005563</name>
</gene>
<evidence type="ECO:0000313" key="1">
    <source>
        <dbReference type="EMBL" id="MBB4277754.1"/>
    </source>
</evidence>
<dbReference type="EMBL" id="JACIGM010000014">
    <property type="protein sequence ID" value="MBB4277754.1"/>
    <property type="molecule type" value="Genomic_DNA"/>
</dbReference>
<dbReference type="Proteomes" id="UP000533641">
    <property type="component" value="Unassembled WGS sequence"/>
</dbReference>
<name>A0A7W6RSE4_9HYPH</name>
<dbReference type="AlphaFoldDB" id="A0A7W6RSE4"/>
<evidence type="ECO:0000313" key="2">
    <source>
        <dbReference type="Proteomes" id="UP000533641"/>
    </source>
</evidence>
<proteinExistence type="predicted"/>
<protein>
    <submittedName>
        <fullName evidence="1">Uncharacterized protein</fullName>
    </submittedName>
</protein>
<comment type="caution">
    <text evidence="1">The sequence shown here is derived from an EMBL/GenBank/DDBJ whole genome shotgun (WGS) entry which is preliminary data.</text>
</comment>
<accession>A0A7W6RSE4</accession>
<organism evidence="1 2">
    <name type="scientific">Rhizobium mongolense</name>
    <dbReference type="NCBI Taxonomy" id="57676"/>
    <lineage>
        <taxon>Bacteria</taxon>
        <taxon>Pseudomonadati</taxon>
        <taxon>Pseudomonadota</taxon>
        <taxon>Alphaproteobacteria</taxon>
        <taxon>Hyphomicrobiales</taxon>
        <taxon>Rhizobiaceae</taxon>
        <taxon>Rhizobium/Agrobacterium group</taxon>
        <taxon>Rhizobium</taxon>
    </lineage>
</organism>